<evidence type="ECO:0000313" key="3">
    <source>
        <dbReference type="Proteomes" id="UP000760545"/>
    </source>
</evidence>
<evidence type="ECO:0000313" key="2">
    <source>
        <dbReference type="EMBL" id="NJX16808.1"/>
    </source>
</evidence>
<proteinExistence type="predicted"/>
<sequence>MAYITLANTNKIIFDSDLKGLDLEGQVYKMQIYFLSRYEESALLAIQELLKDPEKYFTTIYKPYKPKDTFSFVYEGKKPGYHKYSCCPMLNADYQNFPIPEEIKQKGLSAVVEFREWFKTVEHLLEKPDVFVMRLKAKYGIETNPQAINKDNSGNTAIKNETIEEIETRIDGLIKDAGRFYYANEKNKKILSRFSKWTFLAYKTEPIDGNETGFSDEEVRELLKEYDETYKRPLKSNLIEYYRLKFNPEIEMEGYFLEKLGFKGCGHCYRNDYEPKEIPSENDNENAKGLSDDLPF</sequence>
<name>A0ABX1DEP4_9FLAO</name>
<dbReference type="EMBL" id="JAAVJS010000031">
    <property type="protein sequence ID" value="NJX16808.1"/>
    <property type="molecule type" value="Genomic_DNA"/>
</dbReference>
<dbReference type="RefSeq" id="WP_167919738.1">
    <property type="nucleotide sequence ID" value="NZ_JAAVJS010000031.1"/>
</dbReference>
<organism evidence="2 3">
    <name type="scientific">Tamlana crocina</name>
    <dbReference type="NCBI Taxonomy" id="393006"/>
    <lineage>
        <taxon>Bacteria</taxon>
        <taxon>Pseudomonadati</taxon>
        <taxon>Bacteroidota</taxon>
        <taxon>Flavobacteriia</taxon>
        <taxon>Flavobacteriales</taxon>
        <taxon>Flavobacteriaceae</taxon>
        <taxon>Tamlana</taxon>
    </lineage>
</organism>
<comment type="caution">
    <text evidence="2">The sequence shown here is derived from an EMBL/GenBank/DDBJ whole genome shotgun (WGS) entry which is preliminary data.</text>
</comment>
<evidence type="ECO:0000256" key="1">
    <source>
        <dbReference type="SAM" id="MobiDB-lite"/>
    </source>
</evidence>
<protein>
    <submittedName>
        <fullName evidence="2">Uncharacterized protein</fullName>
    </submittedName>
</protein>
<dbReference type="Proteomes" id="UP000760545">
    <property type="component" value="Unassembled WGS sequence"/>
</dbReference>
<keyword evidence="3" id="KW-1185">Reference proteome</keyword>
<accession>A0ABX1DEP4</accession>
<reference evidence="2 3" key="1">
    <citation type="submission" date="2020-03" db="EMBL/GenBank/DDBJ databases">
        <title>Tamlana sp. nov, isolated from XXX.</title>
        <authorList>
            <person name="Cao W.R."/>
        </authorList>
    </citation>
    <scope>NUCLEOTIDE SEQUENCE [LARGE SCALE GENOMIC DNA]</scope>
    <source>
        <strain evidence="2 3">HST1-43</strain>
    </source>
</reference>
<feature type="region of interest" description="Disordered" evidence="1">
    <location>
        <begin position="275"/>
        <end position="296"/>
    </location>
</feature>
<gene>
    <name evidence="2" type="ORF">HC176_15065</name>
</gene>